<dbReference type="PROSITE" id="PS50110">
    <property type="entry name" value="RESPONSE_REGULATORY"/>
    <property type="match status" value="1"/>
</dbReference>
<dbReference type="CDD" id="cd17537">
    <property type="entry name" value="REC_FixJ"/>
    <property type="match status" value="1"/>
</dbReference>
<evidence type="ECO:0000256" key="3">
    <source>
        <dbReference type="ARBA" id="ARBA00023163"/>
    </source>
</evidence>
<dbReference type="PANTHER" id="PTHR44688:SF16">
    <property type="entry name" value="DNA-BINDING TRANSCRIPTIONAL ACTIVATOR DEVR_DOSR"/>
    <property type="match status" value="1"/>
</dbReference>
<dbReference type="InterPro" id="IPR016032">
    <property type="entry name" value="Sig_transdc_resp-reg_C-effctor"/>
</dbReference>
<evidence type="ECO:0000313" key="7">
    <source>
        <dbReference type="EMBL" id="NMG43013.1"/>
    </source>
</evidence>
<dbReference type="SUPFAM" id="SSF52172">
    <property type="entry name" value="CheY-like"/>
    <property type="match status" value="1"/>
</dbReference>
<proteinExistence type="predicted"/>
<organism evidence="7 8">
    <name type="scientific">Aromatoleum toluvorans</name>
    <dbReference type="NCBI Taxonomy" id="92002"/>
    <lineage>
        <taxon>Bacteria</taxon>
        <taxon>Pseudomonadati</taxon>
        <taxon>Pseudomonadota</taxon>
        <taxon>Betaproteobacteria</taxon>
        <taxon>Rhodocyclales</taxon>
        <taxon>Rhodocyclaceae</taxon>
        <taxon>Aromatoleum</taxon>
    </lineage>
</organism>
<dbReference type="SUPFAM" id="SSF46894">
    <property type="entry name" value="C-terminal effector domain of the bipartite response regulators"/>
    <property type="match status" value="1"/>
</dbReference>
<dbReference type="PROSITE" id="PS00622">
    <property type="entry name" value="HTH_LUXR_1"/>
    <property type="match status" value="1"/>
</dbReference>
<comment type="caution">
    <text evidence="7">The sequence shown here is derived from an EMBL/GenBank/DDBJ whole genome shotgun (WGS) entry which is preliminary data.</text>
</comment>
<dbReference type="Gene3D" id="1.10.10.10">
    <property type="entry name" value="Winged helix-like DNA-binding domain superfamily/Winged helix DNA-binding domain"/>
    <property type="match status" value="1"/>
</dbReference>
<name>A0ABX1PV41_9RHOO</name>
<dbReference type="Proteomes" id="UP000623795">
    <property type="component" value="Unassembled WGS sequence"/>
</dbReference>
<dbReference type="InterPro" id="IPR036388">
    <property type="entry name" value="WH-like_DNA-bd_sf"/>
</dbReference>
<accession>A0ABX1PV41</accession>
<dbReference type="Gene3D" id="3.40.50.2300">
    <property type="match status" value="1"/>
</dbReference>
<evidence type="ECO:0000259" key="6">
    <source>
        <dbReference type="PROSITE" id="PS50110"/>
    </source>
</evidence>
<dbReference type="PANTHER" id="PTHR44688">
    <property type="entry name" value="DNA-BINDING TRANSCRIPTIONAL ACTIVATOR DEVR_DOSR"/>
    <property type="match status" value="1"/>
</dbReference>
<feature type="domain" description="Response regulatory" evidence="6">
    <location>
        <begin position="49"/>
        <end position="163"/>
    </location>
</feature>
<gene>
    <name evidence="7" type="ORF">GPA22_04620</name>
</gene>
<dbReference type="CDD" id="cd06170">
    <property type="entry name" value="LuxR_C_like"/>
    <property type="match status" value="1"/>
</dbReference>
<feature type="domain" description="HTH luxR-type" evidence="5">
    <location>
        <begin position="179"/>
        <end position="244"/>
    </location>
</feature>
<evidence type="ECO:0000256" key="4">
    <source>
        <dbReference type="PROSITE-ProRule" id="PRU00169"/>
    </source>
</evidence>
<dbReference type="InterPro" id="IPR000792">
    <property type="entry name" value="Tscrpt_reg_LuxR_C"/>
</dbReference>
<dbReference type="InterPro" id="IPR001789">
    <property type="entry name" value="Sig_transdc_resp-reg_receiver"/>
</dbReference>
<evidence type="ECO:0000259" key="5">
    <source>
        <dbReference type="PROSITE" id="PS50043"/>
    </source>
</evidence>
<protein>
    <submittedName>
        <fullName evidence="7">Response regulator</fullName>
    </submittedName>
</protein>
<evidence type="ECO:0000313" key="8">
    <source>
        <dbReference type="Proteomes" id="UP000623795"/>
    </source>
</evidence>
<keyword evidence="1" id="KW-0805">Transcription regulation</keyword>
<dbReference type="PROSITE" id="PS50043">
    <property type="entry name" value="HTH_LUXR_2"/>
    <property type="match status" value="1"/>
</dbReference>
<dbReference type="SMART" id="SM00448">
    <property type="entry name" value="REC"/>
    <property type="match status" value="1"/>
</dbReference>
<dbReference type="Pfam" id="PF00196">
    <property type="entry name" value="GerE"/>
    <property type="match status" value="1"/>
</dbReference>
<sequence>MNPLTLEAVEKSARSGRCPNVAAIERRLPWTTKFVGQRTVTTSPATTPTVYVIDDDASIRESLSSLIRAEGMIAKVFESPLEFLAAKELDDFACIVLDVQMPGLDGLALQERLAQRGTDLPIVFITGNANVPDAVRAMKGGAIDFLRKPFEGFELLDAITAALSRVSASFDDKLKTAELMERYEHLTPREKEIMFLVAQGKQNKIIAGELGVSESTVKVHRHNVMNKMQMRSLPELTIAIQRLNRS</sequence>
<keyword evidence="4" id="KW-0597">Phosphoprotein</keyword>
<dbReference type="EMBL" id="WTVN01000004">
    <property type="protein sequence ID" value="NMG43013.1"/>
    <property type="molecule type" value="Genomic_DNA"/>
</dbReference>
<feature type="modified residue" description="4-aspartylphosphate" evidence="4">
    <location>
        <position position="98"/>
    </location>
</feature>
<keyword evidence="8" id="KW-1185">Reference proteome</keyword>
<evidence type="ECO:0000256" key="1">
    <source>
        <dbReference type="ARBA" id="ARBA00023015"/>
    </source>
</evidence>
<evidence type="ECO:0000256" key="2">
    <source>
        <dbReference type="ARBA" id="ARBA00023125"/>
    </source>
</evidence>
<dbReference type="InterPro" id="IPR011006">
    <property type="entry name" value="CheY-like_superfamily"/>
</dbReference>
<reference evidence="7 8" key="1">
    <citation type="submission" date="2019-12" db="EMBL/GenBank/DDBJ databases">
        <title>Comparative genomics gives insights into the taxonomy of the Azoarcus-Aromatoleum group and reveals separate origins of nif in the plant-associated Azoarcus and non-plant-associated Aromatoleum sub-groups.</title>
        <authorList>
            <person name="Lafos M."/>
            <person name="Maluk M."/>
            <person name="Batista M."/>
            <person name="Junghare M."/>
            <person name="Carmona M."/>
            <person name="Faoro H."/>
            <person name="Cruz L.M."/>
            <person name="Battistoni F."/>
            <person name="De Souza E."/>
            <person name="Pedrosa F."/>
            <person name="Chen W.-M."/>
            <person name="Poole P.S."/>
            <person name="Dixon R.A."/>
            <person name="James E.K."/>
        </authorList>
    </citation>
    <scope>NUCLEOTIDE SEQUENCE [LARGE SCALE GENOMIC DNA]</scope>
    <source>
        <strain evidence="7 8">Td21</strain>
    </source>
</reference>
<keyword evidence="2" id="KW-0238">DNA-binding</keyword>
<dbReference type="PRINTS" id="PR00038">
    <property type="entry name" value="HTHLUXR"/>
</dbReference>
<keyword evidence="3" id="KW-0804">Transcription</keyword>
<dbReference type="SMART" id="SM00421">
    <property type="entry name" value="HTH_LUXR"/>
    <property type="match status" value="1"/>
</dbReference>
<dbReference type="Pfam" id="PF00072">
    <property type="entry name" value="Response_reg"/>
    <property type="match status" value="1"/>
</dbReference>